<evidence type="ECO:0000256" key="1">
    <source>
        <dbReference type="SAM" id="SignalP"/>
    </source>
</evidence>
<dbReference type="PANTHER" id="PTHR48098:SF3">
    <property type="entry name" value="IRON(III) ENTEROBACTIN ESTERASE"/>
    <property type="match status" value="1"/>
</dbReference>
<dbReference type="AlphaFoldDB" id="A0A5B9PI74"/>
<dbReference type="RefSeq" id="WP_075082739.1">
    <property type="nucleotide sequence ID" value="NZ_CP042912.1"/>
</dbReference>
<sequence length="451" mass="50809" precursor="true">MNRNTFLALVIAMAVLSPQVTDANAQDKVERRQPKPEVRYELGADSLKNNDVPQGRLEGPHLFHSDIIENTVRQYWVFVPAQYDKDKPANVLVFQDGARTMNPNGVIRAQNVLENLIAKKQIPVTVGIFITPGQRGDAFPDSIGFGNPNNRDREYDVLDDKYARFIVEEMLPEVGKKYNLSKDRADRAIGGSSSGGICAFTVAWQKPEEFRNVISFIGSFTNIHGGHVYPDLVLEAEKKDIRIFLQDGVNDLRRPDNLERDWHIQNQKMVAAFEEKGYDMAYVFGEGGHSDDHGGAMLPLMLRWVWRDHPDVEDKTDGDKLVAMAKAMKPKVTDPFPGFDASAEVDPSGVYEWSGRMGRTRMASTLKVKNDGGKITGTLETERDGEVTTADIMNPTLEGNKLGFDIEREFNNREMKITYQGIVHGDKIVGWQSFNFRGQDRDRGWEAKKAK</sequence>
<keyword evidence="2" id="KW-0378">Hydrolase</keyword>
<dbReference type="PANTHER" id="PTHR48098">
    <property type="entry name" value="ENTEROCHELIN ESTERASE-RELATED"/>
    <property type="match status" value="1"/>
</dbReference>
<keyword evidence="2" id="KW-0326">Glycosidase</keyword>
<feature type="signal peptide" evidence="1">
    <location>
        <begin position="1"/>
        <end position="25"/>
    </location>
</feature>
<feature type="chain" id="PRO_5022871601" evidence="1">
    <location>
        <begin position="26"/>
        <end position="451"/>
    </location>
</feature>
<dbReference type="Proteomes" id="UP000322214">
    <property type="component" value="Chromosome"/>
</dbReference>
<protein>
    <submittedName>
        <fullName evidence="2">Endo-1,4-beta-xylanase Z</fullName>
        <ecNumber evidence="2">3.2.1.8</ecNumber>
    </submittedName>
</protein>
<keyword evidence="1" id="KW-0732">Signal</keyword>
<dbReference type="GO" id="GO:0045493">
    <property type="term" value="P:xylan catabolic process"/>
    <property type="evidence" value="ECO:0007669"/>
    <property type="project" value="UniProtKB-KW"/>
</dbReference>
<keyword evidence="3" id="KW-1185">Reference proteome</keyword>
<dbReference type="KEGG" id="mff:MFFC18_49230"/>
<keyword evidence="2" id="KW-0624">Polysaccharide degradation</keyword>
<proteinExistence type="predicted"/>
<accession>A0A5B9PI74</accession>
<dbReference type="InterPro" id="IPR000801">
    <property type="entry name" value="Esterase-like"/>
</dbReference>
<evidence type="ECO:0000313" key="2">
    <source>
        <dbReference type="EMBL" id="QEG25000.1"/>
    </source>
</evidence>
<keyword evidence="2" id="KW-0119">Carbohydrate metabolism</keyword>
<dbReference type="EC" id="3.2.1.8" evidence="2"/>
<gene>
    <name evidence="2" type="primary">xynZ_5</name>
    <name evidence="2" type="ORF">MFFC18_49230</name>
</gene>
<dbReference type="SUPFAM" id="SSF53474">
    <property type="entry name" value="alpha/beta-Hydrolases"/>
    <property type="match status" value="1"/>
</dbReference>
<dbReference type="STRING" id="980251.GCA_001642875_04942"/>
<dbReference type="EMBL" id="CP042912">
    <property type="protein sequence ID" value="QEG25000.1"/>
    <property type="molecule type" value="Genomic_DNA"/>
</dbReference>
<dbReference type="InterPro" id="IPR050583">
    <property type="entry name" value="Mycobacterial_A85_antigen"/>
</dbReference>
<reference evidence="2 3" key="1">
    <citation type="submission" date="2019-08" db="EMBL/GenBank/DDBJ databases">
        <title>Deep-cultivation of Planctomycetes and their phenomic and genomic characterization uncovers novel biology.</title>
        <authorList>
            <person name="Wiegand S."/>
            <person name="Jogler M."/>
            <person name="Boedeker C."/>
            <person name="Pinto D."/>
            <person name="Vollmers J."/>
            <person name="Rivas-Marin E."/>
            <person name="Kohn T."/>
            <person name="Peeters S.H."/>
            <person name="Heuer A."/>
            <person name="Rast P."/>
            <person name="Oberbeckmann S."/>
            <person name="Bunk B."/>
            <person name="Jeske O."/>
            <person name="Meyerdierks A."/>
            <person name="Storesund J.E."/>
            <person name="Kallscheuer N."/>
            <person name="Luecker S."/>
            <person name="Lage O.M."/>
            <person name="Pohl T."/>
            <person name="Merkel B.J."/>
            <person name="Hornburger P."/>
            <person name="Mueller R.-W."/>
            <person name="Bruemmer F."/>
            <person name="Labrenz M."/>
            <person name="Spormann A.M."/>
            <person name="Op den Camp H."/>
            <person name="Overmann J."/>
            <person name="Amann R."/>
            <person name="Jetten M.S.M."/>
            <person name="Mascher T."/>
            <person name="Medema M.H."/>
            <person name="Devos D.P."/>
            <person name="Kaster A.-K."/>
            <person name="Ovreas L."/>
            <person name="Rohde M."/>
            <person name="Galperin M.Y."/>
            <person name="Jogler C."/>
        </authorList>
    </citation>
    <scope>NUCLEOTIDE SEQUENCE [LARGE SCALE GENOMIC DNA]</scope>
    <source>
        <strain evidence="2 3">FC18</strain>
    </source>
</reference>
<keyword evidence="2" id="KW-0858">Xylan degradation</keyword>
<dbReference type="OrthoDB" id="9775130at2"/>
<dbReference type="InterPro" id="IPR029058">
    <property type="entry name" value="AB_hydrolase_fold"/>
</dbReference>
<organism evidence="2 3">
    <name type="scientific">Mariniblastus fucicola</name>
    <dbReference type="NCBI Taxonomy" id="980251"/>
    <lineage>
        <taxon>Bacteria</taxon>
        <taxon>Pseudomonadati</taxon>
        <taxon>Planctomycetota</taxon>
        <taxon>Planctomycetia</taxon>
        <taxon>Pirellulales</taxon>
        <taxon>Pirellulaceae</taxon>
        <taxon>Mariniblastus</taxon>
    </lineage>
</organism>
<evidence type="ECO:0000313" key="3">
    <source>
        <dbReference type="Proteomes" id="UP000322214"/>
    </source>
</evidence>
<dbReference type="Gene3D" id="3.40.50.1820">
    <property type="entry name" value="alpha/beta hydrolase"/>
    <property type="match status" value="1"/>
</dbReference>
<dbReference type="Pfam" id="PF00756">
    <property type="entry name" value="Esterase"/>
    <property type="match status" value="1"/>
</dbReference>
<dbReference type="GO" id="GO:0031176">
    <property type="term" value="F:endo-1,4-beta-xylanase activity"/>
    <property type="evidence" value="ECO:0007669"/>
    <property type="project" value="UniProtKB-EC"/>
</dbReference>
<name>A0A5B9PI74_9BACT</name>